<sequence>MYRLQIVFFFFVMIYDFKCAPTMSTYLNRQKELSSAMATTNKTFDLKRKAMLESALAATDTMVDSTNKSSFLLDEDEDEGIEVY</sequence>
<evidence type="ECO:0000313" key="3">
    <source>
        <dbReference type="Proteomes" id="UP001634393"/>
    </source>
</evidence>
<comment type="caution">
    <text evidence="2">The sequence shown here is derived from an EMBL/GenBank/DDBJ whole genome shotgun (WGS) entry which is preliminary data.</text>
</comment>
<organism evidence="2 3">
    <name type="scientific">Penstemon smallii</name>
    <dbReference type="NCBI Taxonomy" id="265156"/>
    <lineage>
        <taxon>Eukaryota</taxon>
        <taxon>Viridiplantae</taxon>
        <taxon>Streptophyta</taxon>
        <taxon>Embryophyta</taxon>
        <taxon>Tracheophyta</taxon>
        <taxon>Spermatophyta</taxon>
        <taxon>Magnoliopsida</taxon>
        <taxon>eudicotyledons</taxon>
        <taxon>Gunneridae</taxon>
        <taxon>Pentapetalae</taxon>
        <taxon>asterids</taxon>
        <taxon>lamiids</taxon>
        <taxon>Lamiales</taxon>
        <taxon>Plantaginaceae</taxon>
        <taxon>Cheloneae</taxon>
        <taxon>Penstemon</taxon>
    </lineage>
</organism>
<reference evidence="2 3" key="1">
    <citation type="submission" date="2024-12" db="EMBL/GenBank/DDBJ databases">
        <title>The unique morphological basis and parallel evolutionary history of personate flowers in Penstemon.</title>
        <authorList>
            <person name="Depatie T.H."/>
            <person name="Wessinger C.A."/>
        </authorList>
    </citation>
    <scope>NUCLEOTIDE SEQUENCE [LARGE SCALE GENOMIC DNA]</scope>
    <source>
        <strain evidence="2">WTNN_2</strain>
        <tissue evidence="2">Leaf</tissue>
    </source>
</reference>
<keyword evidence="3" id="KW-1185">Reference proteome</keyword>
<feature type="signal peptide" evidence="1">
    <location>
        <begin position="1"/>
        <end position="19"/>
    </location>
</feature>
<evidence type="ECO:0000313" key="2">
    <source>
        <dbReference type="EMBL" id="KAL3846220.1"/>
    </source>
</evidence>
<evidence type="ECO:0000256" key="1">
    <source>
        <dbReference type="SAM" id="SignalP"/>
    </source>
</evidence>
<dbReference type="AlphaFoldDB" id="A0ABD3UCU6"/>
<dbReference type="Proteomes" id="UP001634393">
    <property type="component" value="Unassembled WGS sequence"/>
</dbReference>
<keyword evidence="1" id="KW-0732">Signal</keyword>
<protein>
    <submittedName>
        <fullName evidence="2">Uncharacterized protein</fullName>
    </submittedName>
</protein>
<proteinExistence type="predicted"/>
<gene>
    <name evidence="2" type="ORF">ACJIZ3_003623</name>
</gene>
<name>A0ABD3UCU6_9LAMI</name>
<dbReference type="EMBL" id="JBJXBP010000002">
    <property type="protein sequence ID" value="KAL3846220.1"/>
    <property type="molecule type" value="Genomic_DNA"/>
</dbReference>
<feature type="chain" id="PRO_5044803407" evidence="1">
    <location>
        <begin position="20"/>
        <end position="84"/>
    </location>
</feature>
<accession>A0ABD3UCU6</accession>